<name>A0ABW0AGJ5_9ACTN</name>
<feature type="region of interest" description="Disordered" evidence="1">
    <location>
        <begin position="35"/>
        <end position="55"/>
    </location>
</feature>
<keyword evidence="2" id="KW-0732">Signal</keyword>
<evidence type="ECO:0000256" key="1">
    <source>
        <dbReference type="SAM" id="MobiDB-lite"/>
    </source>
</evidence>
<evidence type="ECO:0008006" key="5">
    <source>
        <dbReference type="Google" id="ProtNLM"/>
    </source>
</evidence>
<proteinExistence type="predicted"/>
<feature type="compositionally biased region" description="Basic and acidic residues" evidence="1">
    <location>
        <begin position="167"/>
        <end position="176"/>
    </location>
</feature>
<gene>
    <name evidence="3" type="ORF">ACFPRH_08560</name>
</gene>
<protein>
    <recommendedName>
        <fullName evidence="5">Lipoprotein</fullName>
    </recommendedName>
</protein>
<evidence type="ECO:0000256" key="2">
    <source>
        <dbReference type="SAM" id="SignalP"/>
    </source>
</evidence>
<sequence>MSGTQLPGTARTTRRAGLVFAAITVLSLTAVACGESDSGGDSGGKKQQQGNSAAEGDRAAALVKYSQCMRDNGVAEFPDPVDGRLRLQVQRGGPLDPENATYKSALAACKDKEPPGLAGSGQDAGREKALLKFVTCMRENGVKEFPDPVGGRIQLNRGPGLDPESAPFKKAEEACRQHMPGGAAPGGS</sequence>
<evidence type="ECO:0000313" key="3">
    <source>
        <dbReference type="EMBL" id="MFC5151783.1"/>
    </source>
</evidence>
<comment type="caution">
    <text evidence="3">The sequence shown here is derived from an EMBL/GenBank/DDBJ whole genome shotgun (WGS) entry which is preliminary data.</text>
</comment>
<dbReference type="Proteomes" id="UP001596160">
    <property type="component" value="Unassembled WGS sequence"/>
</dbReference>
<evidence type="ECO:0000313" key="4">
    <source>
        <dbReference type="Proteomes" id="UP001596160"/>
    </source>
</evidence>
<organism evidence="3 4">
    <name type="scientific">Streptomyces amakusaensis</name>
    <dbReference type="NCBI Taxonomy" id="67271"/>
    <lineage>
        <taxon>Bacteria</taxon>
        <taxon>Bacillati</taxon>
        <taxon>Actinomycetota</taxon>
        <taxon>Actinomycetes</taxon>
        <taxon>Kitasatosporales</taxon>
        <taxon>Streptomycetaceae</taxon>
        <taxon>Streptomyces</taxon>
    </lineage>
</organism>
<feature type="region of interest" description="Disordered" evidence="1">
    <location>
        <begin position="147"/>
        <end position="188"/>
    </location>
</feature>
<keyword evidence="4" id="KW-1185">Reference proteome</keyword>
<accession>A0ABW0AGJ5</accession>
<reference evidence="4" key="1">
    <citation type="journal article" date="2019" name="Int. J. Syst. Evol. Microbiol.">
        <title>The Global Catalogue of Microorganisms (GCM) 10K type strain sequencing project: providing services to taxonomists for standard genome sequencing and annotation.</title>
        <authorList>
            <consortium name="The Broad Institute Genomics Platform"/>
            <consortium name="The Broad Institute Genome Sequencing Center for Infectious Disease"/>
            <person name="Wu L."/>
            <person name="Ma J."/>
        </authorList>
    </citation>
    <scope>NUCLEOTIDE SEQUENCE [LARGE SCALE GENOMIC DNA]</scope>
    <source>
        <strain evidence="4">PCU 266</strain>
    </source>
</reference>
<feature type="chain" id="PRO_5045338184" description="Lipoprotein" evidence="2">
    <location>
        <begin position="33"/>
        <end position="188"/>
    </location>
</feature>
<dbReference type="RefSeq" id="WP_344476362.1">
    <property type="nucleotide sequence ID" value="NZ_BAAASB010000006.1"/>
</dbReference>
<dbReference type="EMBL" id="JBHSKP010000004">
    <property type="protein sequence ID" value="MFC5151783.1"/>
    <property type="molecule type" value="Genomic_DNA"/>
</dbReference>
<feature type="signal peptide" evidence="2">
    <location>
        <begin position="1"/>
        <end position="32"/>
    </location>
</feature>